<comment type="caution">
    <text evidence="1">The sequence shown here is derived from an EMBL/GenBank/DDBJ whole genome shotgun (WGS) entry which is preliminary data.</text>
</comment>
<accession>X1C0X1</accession>
<sequence>MVLISTNNVVLSLLKRGKISLTTARLSLEDGEKCFRRLVKQVR</sequence>
<organism evidence="1">
    <name type="scientific">marine sediment metagenome</name>
    <dbReference type="NCBI Taxonomy" id="412755"/>
    <lineage>
        <taxon>unclassified sequences</taxon>
        <taxon>metagenomes</taxon>
        <taxon>ecological metagenomes</taxon>
    </lineage>
</organism>
<dbReference type="AlphaFoldDB" id="X1C0X1"/>
<name>X1C0X1_9ZZZZ</name>
<proteinExistence type="predicted"/>
<reference evidence="1" key="1">
    <citation type="journal article" date="2014" name="Front. Microbiol.">
        <title>High frequency of phylogenetically diverse reductive dehalogenase-homologous genes in deep subseafloor sedimentary metagenomes.</title>
        <authorList>
            <person name="Kawai M."/>
            <person name="Futagami T."/>
            <person name="Toyoda A."/>
            <person name="Takaki Y."/>
            <person name="Nishi S."/>
            <person name="Hori S."/>
            <person name="Arai W."/>
            <person name="Tsubouchi T."/>
            <person name="Morono Y."/>
            <person name="Uchiyama I."/>
            <person name="Ito T."/>
            <person name="Fujiyama A."/>
            <person name="Inagaki F."/>
            <person name="Takami H."/>
        </authorList>
    </citation>
    <scope>NUCLEOTIDE SEQUENCE</scope>
    <source>
        <strain evidence="1">Expedition CK06-06</strain>
    </source>
</reference>
<dbReference type="EMBL" id="BART01018182">
    <property type="protein sequence ID" value="GAG86972.1"/>
    <property type="molecule type" value="Genomic_DNA"/>
</dbReference>
<gene>
    <name evidence="1" type="ORF">S01H4_34372</name>
</gene>
<protein>
    <submittedName>
        <fullName evidence="1">Uncharacterized protein</fullName>
    </submittedName>
</protein>
<evidence type="ECO:0000313" key="1">
    <source>
        <dbReference type="EMBL" id="GAG86972.1"/>
    </source>
</evidence>